<reference evidence="2 3" key="1">
    <citation type="submission" date="2016-09" db="EMBL/GenBank/DDBJ databases">
        <authorList>
            <person name="Capua I."/>
            <person name="De Benedictis P."/>
            <person name="Joannis T."/>
            <person name="Lombin L.H."/>
            <person name="Cattoli G."/>
        </authorList>
    </citation>
    <scope>NUCLEOTIDE SEQUENCE [LARGE SCALE GENOMIC DNA]</scope>
    <source>
        <strain evidence="2 3">A7P-90m</strain>
    </source>
</reference>
<dbReference type="InterPro" id="IPR025381">
    <property type="entry name" value="DUF4296"/>
</dbReference>
<gene>
    <name evidence="2" type="ORF">SAMN05216323_105116</name>
</gene>
<accession>A0A1G6PF09</accession>
<sequence>MLRSISLLLISLAILSGCGNTDIIPEKDMVKILYKMHLIDGTISMPNSSGTMDLPSIDSTDFYSKMYESYGFSAKQFSNSYYFYLGRPDILDGIYNKVITKLEVDNQRYEDSLAKEAKLVQYWNLSSLWKIRGETSTEKIEFSVPISKKGIYTLKMVATIGKDDQSANLKSIIGTTTNNGTTIEALDNKQEVLLKKNGLAETYNFTITVPDNKPLFIKGRLLNYTADSAKKSNRNVFIRKITLSVPADAIKDATKEVKVKVRK</sequence>
<evidence type="ECO:0000313" key="2">
    <source>
        <dbReference type="EMBL" id="SDC78591.1"/>
    </source>
</evidence>
<dbReference type="OrthoDB" id="678784at2"/>
<dbReference type="Proteomes" id="UP000199452">
    <property type="component" value="Unassembled WGS sequence"/>
</dbReference>
<evidence type="ECO:0000259" key="1">
    <source>
        <dbReference type="Pfam" id="PF14129"/>
    </source>
</evidence>
<name>A0A1G6PF09_9BACT</name>
<dbReference type="STRING" id="1640674.SAMN05216323_105116"/>
<dbReference type="Pfam" id="PF14129">
    <property type="entry name" value="DUF4296"/>
    <property type="match status" value="1"/>
</dbReference>
<dbReference type="PROSITE" id="PS51257">
    <property type="entry name" value="PROKAR_LIPOPROTEIN"/>
    <property type="match status" value="1"/>
</dbReference>
<proteinExistence type="predicted"/>
<evidence type="ECO:0000313" key="3">
    <source>
        <dbReference type="Proteomes" id="UP000199452"/>
    </source>
</evidence>
<keyword evidence="3" id="KW-1185">Reference proteome</keyword>
<feature type="domain" description="DUF4296" evidence="1">
    <location>
        <begin position="22"/>
        <end position="105"/>
    </location>
</feature>
<protein>
    <recommendedName>
        <fullName evidence="1">DUF4296 domain-containing protein</fullName>
    </recommendedName>
</protein>
<organism evidence="2 3">
    <name type="scientific">Williamwhitmania taraxaci</name>
    <dbReference type="NCBI Taxonomy" id="1640674"/>
    <lineage>
        <taxon>Bacteria</taxon>
        <taxon>Pseudomonadati</taxon>
        <taxon>Bacteroidota</taxon>
        <taxon>Bacteroidia</taxon>
        <taxon>Bacteroidales</taxon>
        <taxon>Williamwhitmaniaceae</taxon>
        <taxon>Williamwhitmania</taxon>
    </lineage>
</organism>
<dbReference type="AlphaFoldDB" id="A0A1G6PF09"/>
<dbReference type="RefSeq" id="WP_092439531.1">
    <property type="nucleotide sequence ID" value="NZ_FMYP01000051.1"/>
</dbReference>
<dbReference type="EMBL" id="FMYP01000051">
    <property type="protein sequence ID" value="SDC78591.1"/>
    <property type="molecule type" value="Genomic_DNA"/>
</dbReference>